<dbReference type="Pfam" id="PF09858">
    <property type="entry name" value="DUF2085"/>
    <property type="match status" value="1"/>
</dbReference>
<evidence type="ECO:0000313" key="2">
    <source>
        <dbReference type="EMBL" id="OPA79475.1"/>
    </source>
</evidence>
<name>A0A1T2XI40_9BACL</name>
<dbReference type="OrthoDB" id="9810176at2"/>
<gene>
    <name evidence="2" type="ORF">BVG16_10430</name>
</gene>
<keyword evidence="1" id="KW-0812">Transmembrane</keyword>
<protein>
    <recommendedName>
        <fullName evidence="4">DUF2085 domain-containing protein</fullName>
    </recommendedName>
</protein>
<dbReference type="Proteomes" id="UP000190188">
    <property type="component" value="Unassembled WGS sequence"/>
</dbReference>
<dbReference type="AlphaFoldDB" id="A0A1T2XI40"/>
<evidence type="ECO:0000313" key="3">
    <source>
        <dbReference type="Proteomes" id="UP000190188"/>
    </source>
</evidence>
<accession>A0A1T2XI40</accession>
<dbReference type="InterPro" id="IPR019206">
    <property type="entry name" value="DUF2085_TM"/>
</dbReference>
<sequence length="125" mass="14242">MRENSLSRADRIWLTLMKIGCSAGCHQRADRSFFFRSYQFPVCARCTGVAVGQMAMILQWIWLPTPPLLVCVICLGILFVDWFIQQRGWLESTNLRRLLTGTIGGYGLIGVYATLFQMVIHRIIG</sequence>
<feature type="transmembrane region" description="Helical" evidence="1">
    <location>
        <begin position="105"/>
        <end position="124"/>
    </location>
</feature>
<keyword evidence="3" id="KW-1185">Reference proteome</keyword>
<dbReference type="STRING" id="1324314.BVG16_10430"/>
<dbReference type="EMBL" id="MSZX01000003">
    <property type="protein sequence ID" value="OPA79475.1"/>
    <property type="molecule type" value="Genomic_DNA"/>
</dbReference>
<feature type="transmembrane region" description="Helical" evidence="1">
    <location>
        <begin position="67"/>
        <end position="84"/>
    </location>
</feature>
<organism evidence="2 3">
    <name type="scientific">Paenibacillus selenitireducens</name>
    <dbReference type="NCBI Taxonomy" id="1324314"/>
    <lineage>
        <taxon>Bacteria</taxon>
        <taxon>Bacillati</taxon>
        <taxon>Bacillota</taxon>
        <taxon>Bacilli</taxon>
        <taxon>Bacillales</taxon>
        <taxon>Paenibacillaceae</taxon>
        <taxon>Paenibacillus</taxon>
    </lineage>
</organism>
<evidence type="ECO:0000256" key="1">
    <source>
        <dbReference type="SAM" id="Phobius"/>
    </source>
</evidence>
<keyword evidence="1" id="KW-0472">Membrane</keyword>
<reference evidence="2 3" key="1">
    <citation type="submission" date="2017-01" db="EMBL/GenBank/DDBJ databases">
        <title>Genome analysis of Paenibacillus selenitrireducens ES3-24.</title>
        <authorList>
            <person name="Xu D."/>
            <person name="Yao R."/>
            <person name="Zheng S."/>
        </authorList>
    </citation>
    <scope>NUCLEOTIDE SEQUENCE [LARGE SCALE GENOMIC DNA]</scope>
    <source>
        <strain evidence="2 3">ES3-24</strain>
    </source>
</reference>
<comment type="caution">
    <text evidence="2">The sequence shown here is derived from an EMBL/GenBank/DDBJ whole genome shotgun (WGS) entry which is preliminary data.</text>
</comment>
<proteinExistence type="predicted"/>
<evidence type="ECO:0008006" key="4">
    <source>
        <dbReference type="Google" id="ProtNLM"/>
    </source>
</evidence>
<keyword evidence="1" id="KW-1133">Transmembrane helix</keyword>